<dbReference type="GO" id="GO:0005819">
    <property type="term" value="C:spindle"/>
    <property type="evidence" value="ECO:0007669"/>
    <property type="project" value="UniProtKB-SubCell"/>
</dbReference>
<keyword evidence="7" id="KW-0539">Nucleus</keyword>
<evidence type="ECO:0000256" key="2">
    <source>
        <dbReference type="ARBA" id="ARBA00004186"/>
    </source>
</evidence>
<feature type="compositionally biased region" description="Polar residues" evidence="8">
    <location>
        <begin position="95"/>
        <end position="112"/>
    </location>
</feature>
<feature type="compositionally biased region" description="Polar residues" evidence="8">
    <location>
        <begin position="541"/>
        <end position="551"/>
    </location>
</feature>
<feature type="compositionally biased region" description="Polar residues" evidence="8">
    <location>
        <begin position="412"/>
        <end position="462"/>
    </location>
</feature>
<feature type="compositionally biased region" description="Basic and acidic residues" evidence="8">
    <location>
        <begin position="723"/>
        <end position="743"/>
    </location>
</feature>
<keyword evidence="5" id="KW-0159">Chromosome partition</keyword>
<feature type="compositionally biased region" description="Basic and acidic residues" evidence="8">
    <location>
        <begin position="854"/>
        <end position="870"/>
    </location>
</feature>
<feature type="compositionally biased region" description="Polar residues" evidence="8">
    <location>
        <begin position="1090"/>
        <end position="1102"/>
    </location>
</feature>
<dbReference type="EMBL" id="CM003101">
    <property type="protein sequence ID" value="KUI68731.1"/>
    <property type="molecule type" value="Genomic_DNA"/>
</dbReference>
<dbReference type="Proteomes" id="UP000078559">
    <property type="component" value="Chromosome 4"/>
</dbReference>
<dbReference type="PANTHER" id="PTHR13142:SF1">
    <property type="entry name" value="INNER CENTROMERE PROTEIN"/>
    <property type="match status" value="1"/>
</dbReference>
<keyword evidence="4" id="KW-0963">Cytoplasm</keyword>
<feature type="compositionally biased region" description="Basic and acidic residues" evidence="8">
    <location>
        <begin position="947"/>
        <end position="1002"/>
    </location>
</feature>
<evidence type="ECO:0000256" key="1">
    <source>
        <dbReference type="ARBA" id="ARBA00004123"/>
    </source>
</evidence>
<evidence type="ECO:0000256" key="5">
    <source>
        <dbReference type="ARBA" id="ARBA00022829"/>
    </source>
</evidence>
<keyword evidence="11" id="KW-1185">Reference proteome</keyword>
<feature type="region of interest" description="Disordered" evidence="8">
    <location>
        <begin position="184"/>
        <end position="513"/>
    </location>
</feature>
<dbReference type="SMR" id="A0A194VWW8"/>
<gene>
    <name evidence="10" type="ORF">VM1G_04254</name>
</gene>
<feature type="compositionally biased region" description="Acidic residues" evidence="8">
    <location>
        <begin position="1242"/>
        <end position="1254"/>
    </location>
</feature>
<feature type="compositionally biased region" description="Basic and acidic residues" evidence="8">
    <location>
        <begin position="750"/>
        <end position="775"/>
    </location>
</feature>
<feature type="compositionally biased region" description="Basic and acidic residues" evidence="8">
    <location>
        <begin position="279"/>
        <end position="305"/>
    </location>
</feature>
<feature type="region of interest" description="Disordered" evidence="8">
    <location>
        <begin position="1197"/>
        <end position="1266"/>
    </location>
</feature>
<feature type="compositionally biased region" description="Pro residues" evidence="8">
    <location>
        <begin position="838"/>
        <end position="848"/>
    </location>
</feature>
<protein>
    <submittedName>
        <fullName evidence="10">Inner centromere protein-related protein pic1</fullName>
    </submittedName>
</protein>
<feature type="compositionally biased region" description="Low complexity" evidence="8">
    <location>
        <begin position="920"/>
        <end position="938"/>
    </location>
</feature>
<dbReference type="OrthoDB" id="6123at2759"/>
<evidence type="ECO:0000256" key="7">
    <source>
        <dbReference type="ARBA" id="ARBA00023242"/>
    </source>
</evidence>
<proteinExistence type="inferred from homology"/>
<feature type="compositionally biased region" description="Polar residues" evidence="8">
    <location>
        <begin position="559"/>
        <end position="571"/>
    </location>
</feature>
<dbReference type="Pfam" id="PF03941">
    <property type="entry name" value="INCENP_ARK-bind"/>
    <property type="match status" value="1"/>
</dbReference>
<feature type="region of interest" description="Disordered" evidence="8">
    <location>
        <begin position="530"/>
        <end position="628"/>
    </location>
</feature>
<sequence>MAMRPGPPRQPVGSAAWCAEERSTALQVSRSEIEEFSYSARNEMEWLNEHMADIFSENQINVADVFKTPGKFRGKTPRTVRKPAQNENRVPLSDLFSSTPKDAPNPFTTSSSHHTKAPKFHIAEDKPVNLANPTSATPKPVPAQFTTQNTVPIADSGYYGSQNQDAAIQIDDTMEDVEQMCLPSPERIPEPATQNATDATKTQPIEKSGSATHSFENIFESEKEEQRKATKPASPKTAVVEDVDMAMVPASSPINLLGPESPEQSPTKSSPSVQPHVPTIEEKVEEPVKEPAPDPTTVEEHDADVTRSPSDGSSPIRPLVRKSSMNFASLPAREPLTSNKSLGARMSRTSHIDQTRTSYFPRHTGGKSLGVRHEPHEDEHDAMDVDEDDEYDGNNHGTEKVNKESNVAAHSKTYTQRLQDQISMLGKSQASGTRLSKSIPNLTGTRQSLFTTQPHISQSTQHVVEERTQLPPREQHLAKTPGAFPNDDEDDWIAPPTKREAAAQSPRPAVEKSYSADIMEGVHGKGTICGADFDLPHHRTNTNPAGQSQSPRKPAKATEATSSFSGHTKSVSVPDVPRRELLDGAAGADKLSKVMSVSNPTGDKAQVFGTNRRSKSPARSFRESPLKHSALKQVKNKFSSIIKGSKGLLASSAALSAESKASIVNSPSTIRLGKQLANSTDSPQPGKELEPLYPDLTQHISSDSQPVPTSSSPIRSNSRRTRASTERDRKEQKQKEREEKEAQHLAVQMDKLEKEREKEREKARVFSQEQERLAAEKQLAAQKEHEKAMRTPAPKNAAKEARTSPNKVKAQQETEAKAPAGAAEPEEDVDMTDAPASKPAPPSIPRPTPGQTLKSREIKRPMKPTREAVAKTRQAPTLIRVNTSSQHTGFHPSNSALSATLQDTLGTSQQHPKSKASQPSLQTKTSQQSFSSSVNSTTGRPKALDLAAKRKQQEEREAQRKRDAKADMERKRAAIREEERRQEQERREKERQQAAAEEESKKRAQRQAAIEKAKQTRAPPPPVRSQPNGPPEYNSVREKASIPRPLSRLQSTMHRSQEDVGRPVNAVLSSTAKMSLKRPLQQESTDDGTQRPTASRNGQPQQKDAKRMRMSDEFNIEEEMEIQSYGTKIKGPPIRPSAGYKKDLPNKSLYASGYAPAPQSVTRDIFKAPVAPQHHKSVHPHELATVSKAHIPFASSHHAAGAVHKTPARPAGIKATKSAAKSAARSSPRFQNGENIELPEIQTDDEDDEDEEEDKGLGKASWADTPALRRELMRQETVDPLQVFGPPAPLNMEEVFSKSKDRWHKFRARTSSANWSGADRLTEEEIRKDLAARDRMRREGGWTYELSRDMS</sequence>
<feature type="compositionally biased region" description="Basic residues" evidence="8">
    <location>
        <begin position="70"/>
        <end position="81"/>
    </location>
</feature>
<accession>A0A194VWW8</accession>
<feature type="compositionally biased region" description="Polar residues" evidence="8">
    <location>
        <begin position="262"/>
        <end position="273"/>
    </location>
</feature>
<feature type="region of interest" description="Disordered" evidence="8">
    <location>
        <begin position="654"/>
        <end position="1108"/>
    </location>
</feature>
<dbReference type="GO" id="GO:0007059">
    <property type="term" value="P:chromosome segregation"/>
    <property type="evidence" value="ECO:0007669"/>
    <property type="project" value="UniProtKB-KW"/>
</dbReference>
<evidence type="ECO:0000313" key="11">
    <source>
        <dbReference type="Proteomes" id="UP000078559"/>
    </source>
</evidence>
<evidence type="ECO:0000256" key="3">
    <source>
        <dbReference type="ARBA" id="ARBA00010042"/>
    </source>
</evidence>
<comment type="subcellular location">
    <subcellularLocation>
        <location evidence="2">Cytoplasm</location>
        <location evidence="2">Cytoskeleton</location>
        <location evidence="2">Spindle</location>
    </subcellularLocation>
    <subcellularLocation>
        <location evidence="1">Nucleus</location>
    </subcellularLocation>
</comment>
<evidence type="ECO:0000259" key="9">
    <source>
        <dbReference type="Pfam" id="PF03941"/>
    </source>
</evidence>
<evidence type="ECO:0000256" key="8">
    <source>
        <dbReference type="SAM" id="MobiDB-lite"/>
    </source>
</evidence>
<feature type="compositionally biased region" description="Low complexity" evidence="8">
    <location>
        <begin position="701"/>
        <end position="713"/>
    </location>
</feature>
<dbReference type="PANTHER" id="PTHR13142">
    <property type="entry name" value="INNER CENTROMERE PROTEIN"/>
    <property type="match status" value="1"/>
</dbReference>
<feature type="domain" description="Inner centromere protein ARK-binding" evidence="9">
    <location>
        <begin position="1240"/>
        <end position="1296"/>
    </location>
</feature>
<dbReference type="GO" id="GO:0005634">
    <property type="term" value="C:nucleus"/>
    <property type="evidence" value="ECO:0007669"/>
    <property type="project" value="UniProtKB-SubCell"/>
</dbReference>
<reference evidence="10" key="1">
    <citation type="submission" date="2014-12" db="EMBL/GenBank/DDBJ databases">
        <title>Genome Sequence of Valsa Canker Pathogens Uncovers a Specific Adaption of Colonization on Woody Bark.</title>
        <authorList>
            <person name="Yin Z."/>
            <person name="Liu H."/>
            <person name="Gao X."/>
            <person name="Li Z."/>
            <person name="Song N."/>
            <person name="Ke X."/>
            <person name="Dai Q."/>
            <person name="Wu Y."/>
            <person name="Sun Y."/>
            <person name="Xu J.-R."/>
            <person name="Kang Z.K."/>
            <person name="Wang L."/>
            <person name="Huang L."/>
        </authorList>
    </citation>
    <scope>NUCLEOTIDE SEQUENCE [LARGE SCALE GENOMIC DNA]</scope>
    <source>
        <strain evidence="10">03-8</strain>
    </source>
</reference>
<evidence type="ECO:0000256" key="6">
    <source>
        <dbReference type="ARBA" id="ARBA00023212"/>
    </source>
</evidence>
<feature type="compositionally biased region" description="Low complexity" evidence="8">
    <location>
        <begin position="1214"/>
        <end position="1227"/>
    </location>
</feature>
<name>A0A194VWW8_CYTMA</name>
<feature type="region of interest" description="Disordered" evidence="8">
    <location>
        <begin position="70"/>
        <end position="114"/>
    </location>
</feature>
<comment type="similarity">
    <text evidence="3">Belongs to the INCENP family.</text>
</comment>
<organism evidence="10 11">
    <name type="scientific">Cytospora mali</name>
    <name type="common">Apple Valsa canker fungus</name>
    <name type="synonym">Valsa mali</name>
    <dbReference type="NCBI Taxonomy" id="578113"/>
    <lineage>
        <taxon>Eukaryota</taxon>
        <taxon>Fungi</taxon>
        <taxon>Dikarya</taxon>
        <taxon>Ascomycota</taxon>
        <taxon>Pezizomycotina</taxon>
        <taxon>Sordariomycetes</taxon>
        <taxon>Sordariomycetidae</taxon>
        <taxon>Diaporthales</taxon>
        <taxon>Cytosporaceae</taxon>
        <taxon>Cytospora</taxon>
    </lineage>
</organism>
<feature type="compositionally biased region" description="Basic and acidic residues" evidence="8">
    <location>
        <begin position="371"/>
        <end position="383"/>
    </location>
</feature>
<feature type="compositionally biased region" description="Polar residues" evidence="8">
    <location>
        <begin position="192"/>
        <end position="215"/>
    </location>
</feature>
<feature type="region of interest" description="Disordered" evidence="8">
    <location>
        <begin position="1124"/>
        <end position="1144"/>
    </location>
</feature>
<keyword evidence="6" id="KW-0206">Cytoskeleton</keyword>
<feature type="compositionally biased region" description="Polar residues" evidence="8">
    <location>
        <begin position="880"/>
        <end position="919"/>
    </location>
</feature>
<evidence type="ECO:0000256" key="4">
    <source>
        <dbReference type="ARBA" id="ARBA00022490"/>
    </source>
</evidence>
<dbReference type="InterPro" id="IPR005635">
    <property type="entry name" value="Inner_centromere_prot_ARK-bd"/>
</dbReference>
<feature type="compositionally biased region" description="Pro residues" evidence="8">
    <location>
        <begin position="1018"/>
        <end position="1030"/>
    </location>
</feature>
<evidence type="ECO:0000313" key="10">
    <source>
        <dbReference type="EMBL" id="KUI68731.1"/>
    </source>
</evidence>
<feature type="compositionally biased region" description="Basic and acidic residues" evidence="8">
    <location>
        <begin position="463"/>
        <end position="477"/>
    </location>
</feature>